<keyword evidence="5" id="KW-0488">Methylation</keyword>
<dbReference type="InterPro" id="IPR045584">
    <property type="entry name" value="Pilin-like"/>
</dbReference>
<sequence length="212" mass="24266">MNHHPRSHGFTLLELLIAITIFAILATFVYSGLKVILDTEHQTSLYGQRIAKLQLGLNLMQRDIEQIVGRPVRDQYGDQQPALKSGGISGILLELTRGGFSNPMQLSRSNLQRVGYVLEDNTLFRLTWPTLDRPRESEPHRQKLIEEISSLELVFYDKALQEKREWPPRTIGEADEDPSLLPVSIELKLELEDWGSIRRLFRAKQQVPVENG</sequence>
<evidence type="ECO:0000256" key="9">
    <source>
        <dbReference type="ARBA" id="ARBA00023136"/>
    </source>
</evidence>
<evidence type="ECO:0000256" key="6">
    <source>
        <dbReference type="ARBA" id="ARBA00022519"/>
    </source>
</evidence>
<evidence type="ECO:0000256" key="1">
    <source>
        <dbReference type="ARBA" id="ARBA00004377"/>
    </source>
</evidence>
<evidence type="ECO:0000256" key="3">
    <source>
        <dbReference type="ARBA" id="ARBA00021539"/>
    </source>
</evidence>
<dbReference type="AlphaFoldDB" id="A0A7Z0VNI8"/>
<keyword evidence="6" id="KW-0997">Cell inner membrane</keyword>
<dbReference type="Gene3D" id="2.10.70.20">
    <property type="entry name" value="gspk-gspi-gspj complex like domains"/>
    <property type="match status" value="1"/>
</dbReference>
<dbReference type="RefSeq" id="WP_069121723.1">
    <property type="nucleotide sequence ID" value="NZ_MARB01000004.1"/>
</dbReference>
<evidence type="ECO:0000313" key="11">
    <source>
        <dbReference type="EMBL" id="ODJ88875.1"/>
    </source>
</evidence>
<keyword evidence="8 10" id="KW-1133">Transmembrane helix</keyword>
<keyword evidence="12" id="KW-1185">Reference proteome</keyword>
<comment type="similarity">
    <text evidence="2">Belongs to the GSP J family.</text>
</comment>
<gene>
    <name evidence="11" type="primary">xcpW</name>
    <name evidence="11" type="ORF">CODIS_09700</name>
</gene>
<evidence type="ECO:0000256" key="8">
    <source>
        <dbReference type="ARBA" id="ARBA00022989"/>
    </source>
</evidence>
<dbReference type="NCBIfam" id="TIGR02532">
    <property type="entry name" value="IV_pilin_GFxxxE"/>
    <property type="match status" value="1"/>
</dbReference>
<dbReference type="Proteomes" id="UP000094769">
    <property type="component" value="Unassembled WGS sequence"/>
</dbReference>
<protein>
    <recommendedName>
        <fullName evidence="3">Type II secretion system protein J</fullName>
    </recommendedName>
</protein>
<name>A0A7Z0VNI8_9GAMM</name>
<dbReference type="Gene3D" id="3.10.610.10">
    <property type="entry name" value="GSPII I/J protein-like"/>
    <property type="match status" value="1"/>
</dbReference>
<dbReference type="GO" id="GO:0005886">
    <property type="term" value="C:plasma membrane"/>
    <property type="evidence" value="ECO:0007669"/>
    <property type="project" value="UniProtKB-SubCell"/>
</dbReference>
<reference evidence="11 12" key="1">
    <citation type="submission" date="2016-06" db="EMBL/GenBank/DDBJ databases">
        <title>Genome sequence of endosymbiont of Candidatus Endolucinida thiodiazotropha.</title>
        <authorList>
            <person name="Poehlein A."/>
            <person name="Koenig S."/>
            <person name="Heiden S.E."/>
            <person name="Thuermer A."/>
            <person name="Voget S."/>
            <person name="Daniel R."/>
            <person name="Markert S."/>
            <person name="Gros O."/>
            <person name="Schweder T."/>
        </authorList>
    </citation>
    <scope>NUCLEOTIDE SEQUENCE [LARGE SCALE GENOMIC DNA]</scope>
    <source>
        <strain evidence="11 12">COS</strain>
    </source>
</reference>
<evidence type="ECO:0000256" key="10">
    <source>
        <dbReference type="SAM" id="Phobius"/>
    </source>
</evidence>
<dbReference type="SUPFAM" id="SSF54523">
    <property type="entry name" value="Pili subunits"/>
    <property type="match status" value="2"/>
</dbReference>
<evidence type="ECO:0000256" key="4">
    <source>
        <dbReference type="ARBA" id="ARBA00022475"/>
    </source>
</evidence>
<evidence type="ECO:0000256" key="5">
    <source>
        <dbReference type="ARBA" id="ARBA00022481"/>
    </source>
</evidence>
<dbReference type="GO" id="GO:0015627">
    <property type="term" value="C:type II protein secretion system complex"/>
    <property type="evidence" value="ECO:0007669"/>
    <property type="project" value="InterPro"/>
</dbReference>
<dbReference type="Pfam" id="PF07963">
    <property type="entry name" value="N_methyl"/>
    <property type="match status" value="1"/>
</dbReference>
<keyword evidence="9 10" id="KW-0472">Membrane</keyword>
<dbReference type="InterPro" id="IPR012902">
    <property type="entry name" value="N_methyl_site"/>
</dbReference>
<dbReference type="PANTHER" id="PTHR39583">
    <property type="entry name" value="TYPE II SECRETION SYSTEM PROTEIN J-RELATED"/>
    <property type="match status" value="1"/>
</dbReference>
<dbReference type="PANTHER" id="PTHR39583:SF2">
    <property type="entry name" value="TYPE II SECRETION SYSTEM PROTEIN J"/>
    <property type="match status" value="1"/>
</dbReference>
<dbReference type="InterPro" id="IPR010055">
    <property type="entry name" value="T2SS_protein-GspJ"/>
</dbReference>
<keyword evidence="4" id="KW-1003">Cell membrane</keyword>
<dbReference type="Pfam" id="PF11612">
    <property type="entry name" value="T2SSJ"/>
    <property type="match status" value="1"/>
</dbReference>
<evidence type="ECO:0000256" key="2">
    <source>
        <dbReference type="ARBA" id="ARBA00011084"/>
    </source>
</evidence>
<comment type="caution">
    <text evidence="11">The sequence shown here is derived from an EMBL/GenBank/DDBJ whole genome shotgun (WGS) entry which is preliminary data.</text>
</comment>
<dbReference type="GO" id="GO:0015628">
    <property type="term" value="P:protein secretion by the type II secretion system"/>
    <property type="evidence" value="ECO:0007669"/>
    <property type="project" value="InterPro"/>
</dbReference>
<feature type="transmembrane region" description="Helical" evidence="10">
    <location>
        <begin position="12"/>
        <end position="33"/>
    </location>
</feature>
<proteinExistence type="inferred from homology"/>
<organism evidence="11 12">
    <name type="scientific">Candidatus Thiodiazotropha endolucinida</name>
    <dbReference type="NCBI Taxonomy" id="1655433"/>
    <lineage>
        <taxon>Bacteria</taxon>
        <taxon>Pseudomonadati</taxon>
        <taxon>Pseudomonadota</taxon>
        <taxon>Gammaproteobacteria</taxon>
        <taxon>Chromatiales</taxon>
        <taxon>Sedimenticolaceae</taxon>
        <taxon>Candidatus Thiodiazotropha</taxon>
    </lineage>
</organism>
<accession>A0A7Z0VNI8</accession>
<keyword evidence="7 10" id="KW-0812">Transmembrane</keyword>
<dbReference type="OrthoDB" id="9794345at2"/>
<dbReference type="InterPro" id="IPR051621">
    <property type="entry name" value="T2SS_protein_J"/>
</dbReference>
<dbReference type="NCBIfam" id="TIGR01711">
    <property type="entry name" value="gspJ"/>
    <property type="match status" value="1"/>
</dbReference>
<dbReference type="EMBL" id="MARB01000004">
    <property type="protein sequence ID" value="ODJ88875.1"/>
    <property type="molecule type" value="Genomic_DNA"/>
</dbReference>
<dbReference type="PROSITE" id="PS00409">
    <property type="entry name" value="PROKAR_NTER_METHYL"/>
    <property type="match status" value="1"/>
</dbReference>
<evidence type="ECO:0000256" key="7">
    <source>
        <dbReference type="ARBA" id="ARBA00022692"/>
    </source>
</evidence>
<evidence type="ECO:0000313" key="12">
    <source>
        <dbReference type="Proteomes" id="UP000094769"/>
    </source>
</evidence>
<comment type="subcellular location">
    <subcellularLocation>
        <location evidence="1">Cell inner membrane</location>
        <topology evidence="1">Single-pass membrane protein</topology>
    </subcellularLocation>
</comment>